<dbReference type="AlphaFoldDB" id="A0A2R6NL92"/>
<keyword evidence="3" id="KW-1185">Reference proteome</keyword>
<gene>
    <name evidence="2" type="ORF">PHLCEN_2v11064</name>
</gene>
<protein>
    <submittedName>
        <fullName evidence="2">Uncharacterized protein</fullName>
    </submittedName>
</protein>
<name>A0A2R6NL92_9APHY</name>
<feature type="compositionally biased region" description="Basic residues" evidence="1">
    <location>
        <begin position="26"/>
        <end position="36"/>
    </location>
</feature>
<dbReference type="EMBL" id="MLYV02001115">
    <property type="protein sequence ID" value="PSR73071.1"/>
    <property type="molecule type" value="Genomic_DNA"/>
</dbReference>
<evidence type="ECO:0000313" key="3">
    <source>
        <dbReference type="Proteomes" id="UP000186601"/>
    </source>
</evidence>
<evidence type="ECO:0000313" key="2">
    <source>
        <dbReference type="EMBL" id="PSR73071.1"/>
    </source>
</evidence>
<proteinExistence type="predicted"/>
<feature type="region of interest" description="Disordered" evidence="1">
    <location>
        <begin position="1"/>
        <end position="62"/>
    </location>
</feature>
<evidence type="ECO:0000256" key="1">
    <source>
        <dbReference type="SAM" id="MobiDB-lite"/>
    </source>
</evidence>
<accession>A0A2R6NL92</accession>
<dbReference type="Proteomes" id="UP000186601">
    <property type="component" value="Unassembled WGS sequence"/>
</dbReference>
<comment type="caution">
    <text evidence="2">The sequence shown here is derived from an EMBL/GenBank/DDBJ whole genome shotgun (WGS) entry which is preliminary data.</text>
</comment>
<sequence length="62" mass="6753">METMRGWRGKGQAREGGRAGAIGSSTRKRVPRRSGRRIITPPPRPALAKQLPTPAHPSQRLG</sequence>
<reference evidence="2 3" key="1">
    <citation type="submission" date="2018-02" db="EMBL/GenBank/DDBJ databases">
        <title>Genome sequence of the basidiomycete white-rot fungus Phlebia centrifuga.</title>
        <authorList>
            <person name="Granchi Z."/>
            <person name="Peng M."/>
            <person name="de Vries R.P."/>
            <person name="Hilden K."/>
            <person name="Makela M.R."/>
            <person name="Grigoriev I."/>
            <person name="Riley R."/>
        </authorList>
    </citation>
    <scope>NUCLEOTIDE SEQUENCE [LARGE SCALE GENOMIC DNA]</scope>
    <source>
        <strain evidence="2 3">FBCC195</strain>
    </source>
</reference>
<organism evidence="2 3">
    <name type="scientific">Hermanssonia centrifuga</name>
    <dbReference type="NCBI Taxonomy" id="98765"/>
    <lineage>
        <taxon>Eukaryota</taxon>
        <taxon>Fungi</taxon>
        <taxon>Dikarya</taxon>
        <taxon>Basidiomycota</taxon>
        <taxon>Agaricomycotina</taxon>
        <taxon>Agaricomycetes</taxon>
        <taxon>Polyporales</taxon>
        <taxon>Meruliaceae</taxon>
        <taxon>Hermanssonia</taxon>
    </lineage>
</organism>